<dbReference type="InterPro" id="IPR003130">
    <property type="entry name" value="GED"/>
</dbReference>
<sequence length="169" mass="19100">MERYASDSAVDYMQAYYKVALKRVVDDFSTLAVEQCLVGRLPFLFRPEVIHEMSEEEISQLASETEDTTNQRDKCMERLTVLQAGLHELRSLRKHRLSSQRLRSEPNGFDRDVKHEEDSIAENSASQAEETPGESPAEVTEEHPPAPDSSHEVSEEVAAPDTSDSWGFT</sequence>
<protein>
    <recommendedName>
        <fullName evidence="2">GED domain-containing protein</fullName>
    </recommendedName>
</protein>
<keyword evidence="4" id="KW-1185">Reference proteome</keyword>
<evidence type="ECO:0000256" key="1">
    <source>
        <dbReference type="SAM" id="MobiDB-lite"/>
    </source>
</evidence>
<evidence type="ECO:0000313" key="4">
    <source>
        <dbReference type="Proteomes" id="UP000803884"/>
    </source>
</evidence>
<dbReference type="PROSITE" id="PS51388">
    <property type="entry name" value="GED"/>
    <property type="match status" value="1"/>
</dbReference>
<accession>A0AB34KCN5</accession>
<dbReference type="Pfam" id="PF02212">
    <property type="entry name" value="GED"/>
    <property type="match status" value="1"/>
</dbReference>
<feature type="compositionally biased region" description="Basic and acidic residues" evidence="1">
    <location>
        <begin position="140"/>
        <end position="154"/>
    </location>
</feature>
<feature type="non-terminal residue" evidence="3">
    <location>
        <position position="169"/>
    </location>
</feature>
<dbReference type="GO" id="GO:0005525">
    <property type="term" value="F:GTP binding"/>
    <property type="evidence" value="ECO:0007669"/>
    <property type="project" value="InterPro"/>
</dbReference>
<comment type="caution">
    <text evidence="3">The sequence shown here is derived from an EMBL/GenBank/DDBJ whole genome shotgun (WGS) entry which is preliminary data.</text>
</comment>
<evidence type="ECO:0000259" key="2">
    <source>
        <dbReference type="PROSITE" id="PS51388"/>
    </source>
</evidence>
<name>A0AB34KCN5_9PEZI</name>
<dbReference type="RefSeq" id="XP_069224745.1">
    <property type="nucleotide sequence ID" value="XM_069378198.1"/>
</dbReference>
<dbReference type="InterPro" id="IPR020850">
    <property type="entry name" value="GED_dom"/>
</dbReference>
<dbReference type="Proteomes" id="UP000803884">
    <property type="component" value="Unassembled WGS sequence"/>
</dbReference>
<dbReference type="AlphaFoldDB" id="A0AB34KCN5"/>
<evidence type="ECO:0000313" key="3">
    <source>
        <dbReference type="EMBL" id="KAL1581636.1"/>
    </source>
</evidence>
<dbReference type="GO" id="GO:0003924">
    <property type="term" value="F:GTPase activity"/>
    <property type="evidence" value="ECO:0007669"/>
    <property type="project" value="InterPro"/>
</dbReference>
<gene>
    <name evidence="3" type="ORF">WHR41_09595</name>
</gene>
<feature type="region of interest" description="Disordered" evidence="1">
    <location>
        <begin position="95"/>
        <end position="169"/>
    </location>
</feature>
<proteinExistence type="predicted"/>
<reference evidence="3 4" key="1">
    <citation type="journal article" date="2020" name="Microbiol. Resour. Announc.">
        <title>Draft Genome Sequence of a Cladosporium Species Isolated from the Mesophotic Ascidian Didemnum maculosum.</title>
        <authorList>
            <person name="Gioti A."/>
            <person name="Siaperas R."/>
            <person name="Nikolaivits E."/>
            <person name="Le Goff G."/>
            <person name="Ouazzani J."/>
            <person name="Kotoulas G."/>
            <person name="Topakas E."/>
        </authorList>
    </citation>
    <scope>NUCLEOTIDE SEQUENCE [LARGE SCALE GENOMIC DNA]</scope>
    <source>
        <strain evidence="3 4">TM138-S3</strain>
    </source>
</reference>
<feature type="domain" description="GED" evidence="2">
    <location>
        <begin position="6"/>
        <end position="97"/>
    </location>
</feature>
<feature type="compositionally biased region" description="Basic and acidic residues" evidence="1">
    <location>
        <begin position="102"/>
        <end position="118"/>
    </location>
</feature>
<dbReference type="GeneID" id="96011036"/>
<organism evidence="3 4">
    <name type="scientific">Cladosporium halotolerans</name>
    <dbReference type="NCBI Taxonomy" id="1052096"/>
    <lineage>
        <taxon>Eukaryota</taxon>
        <taxon>Fungi</taxon>
        <taxon>Dikarya</taxon>
        <taxon>Ascomycota</taxon>
        <taxon>Pezizomycotina</taxon>
        <taxon>Dothideomycetes</taxon>
        <taxon>Dothideomycetidae</taxon>
        <taxon>Cladosporiales</taxon>
        <taxon>Cladosporiaceae</taxon>
        <taxon>Cladosporium</taxon>
    </lineage>
</organism>
<dbReference type="EMBL" id="JAAQHG020000417">
    <property type="protein sequence ID" value="KAL1581636.1"/>
    <property type="molecule type" value="Genomic_DNA"/>
</dbReference>